<dbReference type="InterPro" id="IPR015867">
    <property type="entry name" value="N-reg_PII/ATP_PRibTrfase_C"/>
</dbReference>
<feature type="transmembrane region" description="Helical" evidence="6">
    <location>
        <begin position="156"/>
        <end position="172"/>
    </location>
</feature>
<gene>
    <name evidence="8" type="ORF">V6256_08010</name>
</gene>
<dbReference type="PIRSF" id="PIRSF006483">
    <property type="entry name" value="Membrane_protein_YitT"/>
    <property type="match status" value="1"/>
</dbReference>
<keyword evidence="3 6" id="KW-0812">Transmembrane</keyword>
<organism evidence="8 9">
    <name type="scientific">Psychromonas aquatilis</name>
    <dbReference type="NCBI Taxonomy" id="2005072"/>
    <lineage>
        <taxon>Bacteria</taxon>
        <taxon>Pseudomonadati</taxon>
        <taxon>Pseudomonadota</taxon>
        <taxon>Gammaproteobacteria</taxon>
        <taxon>Alteromonadales</taxon>
        <taxon>Psychromonadaceae</taxon>
        <taxon>Psychromonas</taxon>
    </lineage>
</organism>
<keyword evidence="2" id="KW-1003">Cell membrane</keyword>
<evidence type="ECO:0000256" key="6">
    <source>
        <dbReference type="SAM" id="Phobius"/>
    </source>
</evidence>
<sequence>MLSIFNANELKNYFLILLGTLLLALSVVLFFIPNQLTTGGTPGMAILLHHLTGFTMSSMVMAINIPLLLWGTKFIGKQFAIKTIITLLLMSFFIDFFTQIFQDTVLTHNIFLASIFGGITIGFGVGLIIKGNSSAGGSTIIAKIAHKKMQIKPAKSMLIIDFIIIVLSIYVFKDIEKALWSITSIYATSKAIDVILTGTLTTKVIHITTDKAEQLSVAIQDNLNKKGTILSGTGFKDKEHKTILFLVLDIKKIPRLKEIIEQTDKNAFLLVMEASEVLGRGH</sequence>
<keyword evidence="4 6" id="KW-1133">Transmembrane helix</keyword>
<feature type="transmembrane region" description="Helical" evidence="6">
    <location>
        <begin position="44"/>
        <end position="67"/>
    </location>
</feature>
<accession>A0ABU9GQK1</accession>
<evidence type="ECO:0000256" key="2">
    <source>
        <dbReference type="ARBA" id="ARBA00022475"/>
    </source>
</evidence>
<dbReference type="PANTHER" id="PTHR33545">
    <property type="entry name" value="UPF0750 MEMBRANE PROTEIN YITT-RELATED"/>
    <property type="match status" value="1"/>
</dbReference>
<feature type="transmembrane region" description="Helical" evidence="6">
    <location>
        <begin position="12"/>
        <end position="32"/>
    </location>
</feature>
<dbReference type="InterPro" id="IPR019264">
    <property type="entry name" value="DUF2179"/>
</dbReference>
<evidence type="ECO:0000313" key="8">
    <source>
        <dbReference type="EMBL" id="MEL0629551.1"/>
    </source>
</evidence>
<feature type="domain" description="DUF2179" evidence="7">
    <location>
        <begin position="228"/>
        <end position="279"/>
    </location>
</feature>
<evidence type="ECO:0000256" key="1">
    <source>
        <dbReference type="ARBA" id="ARBA00004651"/>
    </source>
</evidence>
<evidence type="ECO:0000259" key="7">
    <source>
        <dbReference type="Pfam" id="PF10035"/>
    </source>
</evidence>
<evidence type="ECO:0000313" key="9">
    <source>
        <dbReference type="Proteomes" id="UP001369082"/>
    </source>
</evidence>
<dbReference type="Pfam" id="PF10035">
    <property type="entry name" value="DUF2179"/>
    <property type="match status" value="1"/>
</dbReference>
<feature type="transmembrane region" description="Helical" evidence="6">
    <location>
        <begin position="110"/>
        <end position="129"/>
    </location>
</feature>
<evidence type="ECO:0000256" key="4">
    <source>
        <dbReference type="ARBA" id="ARBA00022989"/>
    </source>
</evidence>
<keyword evidence="9" id="KW-1185">Reference proteome</keyword>
<keyword evidence="5 6" id="KW-0472">Membrane</keyword>
<dbReference type="CDD" id="cd16380">
    <property type="entry name" value="YitT_C"/>
    <property type="match status" value="1"/>
</dbReference>
<dbReference type="PANTHER" id="PTHR33545:SF9">
    <property type="entry name" value="UPF0750 MEMBRANE PROTEIN YITE"/>
    <property type="match status" value="1"/>
</dbReference>
<dbReference type="EMBL" id="JBAKAZ010000024">
    <property type="protein sequence ID" value="MEL0629551.1"/>
    <property type="molecule type" value="Genomic_DNA"/>
</dbReference>
<evidence type="ECO:0000256" key="5">
    <source>
        <dbReference type="ARBA" id="ARBA00023136"/>
    </source>
</evidence>
<dbReference type="InterPro" id="IPR003740">
    <property type="entry name" value="YitT"/>
</dbReference>
<dbReference type="Pfam" id="PF02588">
    <property type="entry name" value="YitT_membrane"/>
    <property type="match status" value="1"/>
</dbReference>
<dbReference type="Gene3D" id="3.30.70.120">
    <property type="match status" value="1"/>
</dbReference>
<name>A0ABU9GQK1_9GAMM</name>
<comment type="subcellular location">
    <subcellularLocation>
        <location evidence="1">Cell membrane</location>
        <topology evidence="1">Multi-pass membrane protein</topology>
    </subcellularLocation>
</comment>
<comment type="caution">
    <text evidence="8">The sequence shown here is derived from an EMBL/GenBank/DDBJ whole genome shotgun (WGS) entry which is preliminary data.</text>
</comment>
<reference evidence="8 9" key="1">
    <citation type="submission" date="2024-02" db="EMBL/GenBank/DDBJ databases">
        <title>Bacteria isolated from the canopy kelp, Nereocystis luetkeana.</title>
        <authorList>
            <person name="Pfister C.A."/>
            <person name="Younker I.T."/>
            <person name="Light S.H."/>
        </authorList>
    </citation>
    <scope>NUCLEOTIDE SEQUENCE [LARGE SCALE GENOMIC DNA]</scope>
    <source>
        <strain evidence="8 9">TI.1.05</strain>
    </source>
</reference>
<feature type="transmembrane region" description="Helical" evidence="6">
    <location>
        <begin position="79"/>
        <end position="98"/>
    </location>
</feature>
<proteinExistence type="predicted"/>
<dbReference type="Proteomes" id="UP001369082">
    <property type="component" value="Unassembled WGS sequence"/>
</dbReference>
<dbReference type="RefSeq" id="WP_341597595.1">
    <property type="nucleotide sequence ID" value="NZ_JBAKAZ010000024.1"/>
</dbReference>
<protein>
    <submittedName>
        <fullName evidence="8">YitT family protein</fullName>
    </submittedName>
</protein>
<dbReference type="InterPro" id="IPR051461">
    <property type="entry name" value="UPF0750_membrane"/>
</dbReference>
<evidence type="ECO:0000256" key="3">
    <source>
        <dbReference type="ARBA" id="ARBA00022692"/>
    </source>
</evidence>